<name>A0A2Z7CRK8_9LAMI</name>
<protein>
    <submittedName>
        <fullName evidence="1">Uncharacterized protein</fullName>
    </submittedName>
</protein>
<sequence length="76" mass="8563">MMYQSRATVDPVAGYSAIVYPVDMESRRRKSRRCEELQPGAKYPDAKKPVAAEVSTSSEAVDEIYYEESPKLNVNC</sequence>
<dbReference type="Proteomes" id="UP000250235">
    <property type="component" value="Unassembled WGS sequence"/>
</dbReference>
<accession>A0A2Z7CRK8</accession>
<keyword evidence="2" id="KW-1185">Reference proteome</keyword>
<organism evidence="1 2">
    <name type="scientific">Dorcoceras hygrometricum</name>
    <dbReference type="NCBI Taxonomy" id="472368"/>
    <lineage>
        <taxon>Eukaryota</taxon>
        <taxon>Viridiplantae</taxon>
        <taxon>Streptophyta</taxon>
        <taxon>Embryophyta</taxon>
        <taxon>Tracheophyta</taxon>
        <taxon>Spermatophyta</taxon>
        <taxon>Magnoliopsida</taxon>
        <taxon>eudicotyledons</taxon>
        <taxon>Gunneridae</taxon>
        <taxon>Pentapetalae</taxon>
        <taxon>asterids</taxon>
        <taxon>lamiids</taxon>
        <taxon>Lamiales</taxon>
        <taxon>Gesneriaceae</taxon>
        <taxon>Didymocarpoideae</taxon>
        <taxon>Trichosporeae</taxon>
        <taxon>Loxocarpinae</taxon>
        <taxon>Dorcoceras</taxon>
    </lineage>
</organism>
<dbReference type="AlphaFoldDB" id="A0A2Z7CRK8"/>
<evidence type="ECO:0000313" key="2">
    <source>
        <dbReference type="Proteomes" id="UP000250235"/>
    </source>
</evidence>
<proteinExistence type="predicted"/>
<dbReference type="EMBL" id="KQ992985">
    <property type="protein sequence ID" value="KZV49720.1"/>
    <property type="molecule type" value="Genomic_DNA"/>
</dbReference>
<evidence type="ECO:0000313" key="1">
    <source>
        <dbReference type="EMBL" id="KZV49720.1"/>
    </source>
</evidence>
<gene>
    <name evidence="1" type="ORF">F511_33129</name>
</gene>
<reference evidence="1 2" key="1">
    <citation type="journal article" date="2015" name="Proc. Natl. Acad. Sci. U.S.A.">
        <title>The resurrection genome of Boea hygrometrica: A blueprint for survival of dehydration.</title>
        <authorList>
            <person name="Xiao L."/>
            <person name="Yang G."/>
            <person name="Zhang L."/>
            <person name="Yang X."/>
            <person name="Zhao S."/>
            <person name="Ji Z."/>
            <person name="Zhou Q."/>
            <person name="Hu M."/>
            <person name="Wang Y."/>
            <person name="Chen M."/>
            <person name="Xu Y."/>
            <person name="Jin H."/>
            <person name="Xiao X."/>
            <person name="Hu G."/>
            <person name="Bao F."/>
            <person name="Hu Y."/>
            <person name="Wan P."/>
            <person name="Li L."/>
            <person name="Deng X."/>
            <person name="Kuang T."/>
            <person name="Xiang C."/>
            <person name="Zhu J.K."/>
            <person name="Oliver M.J."/>
            <person name="He Y."/>
        </authorList>
    </citation>
    <scope>NUCLEOTIDE SEQUENCE [LARGE SCALE GENOMIC DNA]</scope>
    <source>
        <strain evidence="2">cv. XS01</strain>
    </source>
</reference>